<dbReference type="GeneID" id="101836805"/>
<evidence type="ECO:0000313" key="5">
    <source>
        <dbReference type="RefSeq" id="XP_040586290.1"/>
    </source>
</evidence>
<evidence type="ECO:0000259" key="3">
    <source>
        <dbReference type="PROSITE" id="PS50222"/>
    </source>
</evidence>
<evidence type="ECO:0000256" key="2">
    <source>
        <dbReference type="ARBA" id="ARBA00022837"/>
    </source>
</evidence>
<proteinExistence type="predicted"/>
<dbReference type="InterPro" id="IPR041534">
    <property type="entry name" value="EF-hand_13"/>
</dbReference>
<dbReference type="InterPro" id="IPR011992">
    <property type="entry name" value="EF-hand-dom_pair"/>
</dbReference>
<accession>A0ABM2WE99</accession>
<name>A0ABM2WE99_MESAU</name>
<dbReference type="Gene3D" id="1.10.238.230">
    <property type="match status" value="1"/>
</dbReference>
<dbReference type="InterPro" id="IPR048855">
    <property type="entry name" value="P2R3A_B_D_EF-hand"/>
</dbReference>
<dbReference type="PROSITE" id="PS50222">
    <property type="entry name" value="EF_HAND_2"/>
    <property type="match status" value="1"/>
</dbReference>
<dbReference type="Pfam" id="PF17958">
    <property type="entry name" value="EF-hand_13"/>
    <property type="match status" value="1"/>
</dbReference>
<dbReference type="SUPFAM" id="SSF47473">
    <property type="entry name" value="EF-hand"/>
    <property type="match status" value="2"/>
</dbReference>
<reference evidence="5" key="1">
    <citation type="submission" date="2025-08" db="UniProtKB">
        <authorList>
            <consortium name="RefSeq"/>
        </authorList>
    </citation>
    <scope>IDENTIFICATION</scope>
    <source>
        <tissue evidence="5">Liver</tissue>
    </source>
</reference>
<dbReference type="InterPro" id="IPR018247">
    <property type="entry name" value="EF_Hand_1_Ca_BS"/>
</dbReference>
<dbReference type="PANTHER" id="PTHR14095">
    <property type="entry name" value="PHOSPHATASE 2A REGULATORY SUBUNIT-RELATED"/>
    <property type="match status" value="1"/>
</dbReference>
<keyword evidence="2" id="KW-0106">Calcium</keyword>
<dbReference type="Proteomes" id="UP000886700">
    <property type="component" value="Unplaced"/>
</dbReference>
<keyword evidence="1" id="KW-0479">Metal-binding</keyword>
<protein>
    <submittedName>
        <fullName evidence="5">Serine/threonine-protein phosphatase 2A regulatory subunit B'' subunit beta isoform X1</fullName>
    </submittedName>
</protein>
<dbReference type="Gene3D" id="1.10.238.10">
    <property type="entry name" value="EF-hand"/>
    <property type="match status" value="1"/>
</dbReference>
<evidence type="ECO:0000256" key="1">
    <source>
        <dbReference type="ARBA" id="ARBA00022723"/>
    </source>
</evidence>
<dbReference type="RefSeq" id="XP_040586290.1">
    <property type="nucleotide sequence ID" value="XM_040730356.1"/>
</dbReference>
<gene>
    <name evidence="5" type="primary">Ppp2r3b</name>
</gene>
<dbReference type="Pfam" id="PF21161">
    <property type="entry name" value="P2R3B_EF-hand"/>
    <property type="match status" value="1"/>
</dbReference>
<keyword evidence="4" id="KW-1185">Reference proteome</keyword>
<dbReference type="PANTHER" id="PTHR14095:SF1">
    <property type="entry name" value="SERINE_THREONINE-PROTEIN PHOSPHATASE 2A REGULATORY SUBUNIT B'' SUBUNIT BETA"/>
    <property type="match status" value="1"/>
</dbReference>
<sequence>MPPGKPLQPVLRMKVDELFLRWLSDPGTQDALREGLRRLQAGDGDPDVITGGDPDSVRADLIGRGDVIARGDVITGAPFAQPASPLDITGCRRASRKTKVLQTRNHEPPLAPPPPPPTAALPPGLAVPAFFFPRGRPGAGPDLDDIIARVERVFAGFESQRAGPRDMGVVAKACGCPLYWKAPLFFAVGGPRTGSVSVHKFLAMWRNVLVTCHDDAARFMQLLSVPGGRGLAQEDFLPLLQDVVHTHPGLAFLKEAPEFHSRYITTVTQRIFYSVNRSWSGRITCAELRRSRFLQEVARLEAEPDVNRLPEFFSYAHFYVIYVTFWGLDGDHDLMIDRRDMGRHGDGAISSRVIDRIFSGAVTRGRSVHSLGKLSFADFVWFLISEEDKTTPTSIEYWFRCLDLDGDGVLSMFELEFFYEEQARRLEARGIEPLPFRDLACQMLDMVNPRVPGQITLRDLKRCAMAATFLDAFINADKFLEREQREQGAGPARDVDPAGPELSDWDRFAAEEYEALVAEEEEDAPESLLDLEFAIGDDLEPL</sequence>
<dbReference type="PROSITE" id="PS00018">
    <property type="entry name" value="EF_HAND_1"/>
    <property type="match status" value="1"/>
</dbReference>
<dbReference type="InterPro" id="IPR002048">
    <property type="entry name" value="EF_hand_dom"/>
</dbReference>
<organism evidence="4 5">
    <name type="scientific">Mesocricetus auratus</name>
    <name type="common">Golden hamster</name>
    <dbReference type="NCBI Taxonomy" id="10036"/>
    <lineage>
        <taxon>Eukaryota</taxon>
        <taxon>Metazoa</taxon>
        <taxon>Chordata</taxon>
        <taxon>Craniata</taxon>
        <taxon>Vertebrata</taxon>
        <taxon>Euteleostomi</taxon>
        <taxon>Mammalia</taxon>
        <taxon>Eutheria</taxon>
        <taxon>Euarchontoglires</taxon>
        <taxon>Glires</taxon>
        <taxon>Rodentia</taxon>
        <taxon>Myomorpha</taxon>
        <taxon>Muroidea</taxon>
        <taxon>Cricetidae</taxon>
        <taxon>Cricetinae</taxon>
        <taxon>Mesocricetus</taxon>
    </lineage>
</organism>
<dbReference type="Gene3D" id="1.10.238.220">
    <property type="match status" value="1"/>
</dbReference>
<feature type="domain" description="EF-hand" evidence="3">
    <location>
        <begin position="390"/>
        <end position="425"/>
    </location>
</feature>
<evidence type="ECO:0000313" key="4">
    <source>
        <dbReference type="Proteomes" id="UP000886700"/>
    </source>
</evidence>